<dbReference type="Proteomes" id="UP000789405">
    <property type="component" value="Unassembled WGS sequence"/>
</dbReference>
<name>A0A9N9EAV8_9GLOM</name>
<accession>A0A9N9EAV8</accession>
<dbReference type="AlphaFoldDB" id="A0A9N9EAV8"/>
<evidence type="ECO:0000313" key="3">
    <source>
        <dbReference type="Proteomes" id="UP000789405"/>
    </source>
</evidence>
<comment type="caution">
    <text evidence="2">The sequence shown here is derived from an EMBL/GenBank/DDBJ whole genome shotgun (WGS) entry which is preliminary data.</text>
</comment>
<dbReference type="InterPro" id="IPR044822">
    <property type="entry name" value="Myb_DNA-bind_4"/>
</dbReference>
<dbReference type="EMBL" id="CAJVPY010006547">
    <property type="protein sequence ID" value="CAG8664865.1"/>
    <property type="molecule type" value="Genomic_DNA"/>
</dbReference>
<evidence type="ECO:0000313" key="2">
    <source>
        <dbReference type="EMBL" id="CAG8664865.1"/>
    </source>
</evidence>
<feature type="domain" description="Myb/SANT-like DNA-binding" evidence="1">
    <location>
        <begin position="2"/>
        <end position="88"/>
    </location>
</feature>
<gene>
    <name evidence="2" type="ORF">DERYTH_LOCUS10907</name>
</gene>
<organism evidence="2 3">
    <name type="scientific">Dentiscutata erythropus</name>
    <dbReference type="NCBI Taxonomy" id="1348616"/>
    <lineage>
        <taxon>Eukaryota</taxon>
        <taxon>Fungi</taxon>
        <taxon>Fungi incertae sedis</taxon>
        <taxon>Mucoromycota</taxon>
        <taxon>Glomeromycotina</taxon>
        <taxon>Glomeromycetes</taxon>
        <taxon>Diversisporales</taxon>
        <taxon>Gigasporaceae</taxon>
        <taxon>Dentiscutata</taxon>
    </lineage>
</organism>
<proteinExistence type="predicted"/>
<evidence type="ECO:0000259" key="1">
    <source>
        <dbReference type="Pfam" id="PF13837"/>
    </source>
</evidence>
<dbReference type="Pfam" id="PF13837">
    <property type="entry name" value="Myb_DNA-bind_4"/>
    <property type="match status" value="1"/>
</dbReference>
<reference evidence="2" key="1">
    <citation type="submission" date="2021-06" db="EMBL/GenBank/DDBJ databases">
        <authorList>
            <person name="Kallberg Y."/>
            <person name="Tangrot J."/>
            <person name="Rosling A."/>
        </authorList>
    </citation>
    <scope>NUCLEOTIDE SEQUENCE</scope>
    <source>
        <strain evidence="2">MA453B</strain>
    </source>
</reference>
<sequence>MWEIEEICFLIAERKSQNSKYHQTFKKLRFWLSVAKRLNRHFNTSYTSNQCKGKLQQLIKEYNLMRLYCTGNGSQSTLLSWLFFEEFRTLFWLRPSDRNNYECELNMSHNHQQRQPYFSELISQPPSPSPFSNEGKSKSKCHGLIYIVV</sequence>
<protein>
    <submittedName>
        <fullName evidence="2">20936_t:CDS:1</fullName>
    </submittedName>
</protein>
<dbReference type="OrthoDB" id="2413097at2759"/>
<keyword evidence="3" id="KW-1185">Reference proteome</keyword>
<dbReference type="Gene3D" id="1.10.10.60">
    <property type="entry name" value="Homeodomain-like"/>
    <property type="match status" value="1"/>
</dbReference>